<accession>A0ABT1RSV9</accession>
<proteinExistence type="predicted"/>
<feature type="transmembrane region" description="Helical" evidence="1">
    <location>
        <begin position="43"/>
        <end position="64"/>
    </location>
</feature>
<evidence type="ECO:0000256" key="1">
    <source>
        <dbReference type="SAM" id="Phobius"/>
    </source>
</evidence>
<keyword evidence="1" id="KW-0812">Transmembrane</keyword>
<feature type="transmembrane region" description="Helical" evidence="1">
    <location>
        <begin position="91"/>
        <end position="116"/>
    </location>
</feature>
<sequence length="229" mass="24937">MKLRKNKMVLVGSAVLWLIPALLIVKAFTLDKGMTPPAEWLNTVVMLNTLMLPCVSGFVVTSLVQKEYQDGTLRNVLTAPVSKTDFPLAKLAVWFFWYLITLVVSLSISLCGYLMLHGGEVSYAAGLLARNGILSFLAGIPVLAVAFRQRKIFYPAVLTALFMAMIQMAGSQVSAEYILPGSICPWTAVAISGMVPVFSGYFGICLASIIVCGILGTFLAVQCFRRQEQ</sequence>
<dbReference type="Pfam" id="PF12730">
    <property type="entry name" value="ABC2_membrane_4"/>
    <property type="match status" value="1"/>
</dbReference>
<feature type="transmembrane region" description="Helical" evidence="1">
    <location>
        <begin position="152"/>
        <end position="170"/>
    </location>
</feature>
<dbReference type="EMBL" id="JANFXK010000022">
    <property type="protein sequence ID" value="MCQ4638221.1"/>
    <property type="molecule type" value="Genomic_DNA"/>
</dbReference>
<evidence type="ECO:0000313" key="3">
    <source>
        <dbReference type="Proteomes" id="UP001524502"/>
    </source>
</evidence>
<name>A0ABT1RSV9_9FIRM</name>
<reference evidence="2 3" key="1">
    <citation type="submission" date="2022-06" db="EMBL/GenBank/DDBJ databases">
        <title>Isolation of gut microbiota from human fecal samples.</title>
        <authorList>
            <person name="Pamer E.G."/>
            <person name="Barat B."/>
            <person name="Waligurski E."/>
            <person name="Medina S."/>
            <person name="Paddock L."/>
            <person name="Mostad J."/>
        </authorList>
    </citation>
    <scope>NUCLEOTIDE SEQUENCE [LARGE SCALE GENOMIC DNA]</scope>
    <source>
        <strain evidence="2 3">SL.3.17</strain>
    </source>
</reference>
<keyword evidence="3" id="KW-1185">Reference proteome</keyword>
<evidence type="ECO:0000313" key="2">
    <source>
        <dbReference type="EMBL" id="MCQ4638221.1"/>
    </source>
</evidence>
<feature type="transmembrane region" description="Helical" evidence="1">
    <location>
        <begin position="201"/>
        <end position="221"/>
    </location>
</feature>
<comment type="caution">
    <text evidence="2">The sequence shown here is derived from an EMBL/GenBank/DDBJ whole genome shotgun (WGS) entry which is preliminary data.</text>
</comment>
<keyword evidence="1" id="KW-0472">Membrane</keyword>
<keyword evidence="1" id="KW-1133">Transmembrane helix</keyword>
<dbReference type="Proteomes" id="UP001524502">
    <property type="component" value="Unassembled WGS sequence"/>
</dbReference>
<feature type="transmembrane region" description="Helical" evidence="1">
    <location>
        <begin position="122"/>
        <end position="145"/>
    </location>
</feature>
<protein>
    <submittedName>
        <fullName evidence="2">ABC transporter permease</fullName>
    </submittedName>
</protein>
<organism evidence="2 3">
    <name type="scientific">Anaerovorax odorimutans</name>
    <dbReference type="NCBI Taxonomy" id="109327"/>
    <lineage>
        <taxon>Bacteria</taxon>
        <taxon>Bacillati</taxon>
        <taxon>Bacillota</taxon>
        <taxon>Clostridia</taxon>
        <taxon>Peptostreptococcales</taxon>
        <taxon>Anaerovoracaceae</taxon>
        <taxon>Anaerovorax</taxon>
    </lineage>
</organism>
<gene>
    <name evidence="2" type="ORF">NE619_15920</name>
</gene>